<keyword evidence="6" id="KW-0496">Mitochondrion</keyword>
<dbReference type="PIRSF" id="PIRSF007797">
    <property type="entry name" value="RSM22"/>
    <property type="match status" value="1"/>
</dbReference>
<evidence type="ECO:0000256" key="7">
    <source>
        <dbReference type="ARBA" id="ARBA00045681"/>
    </source>
</evidence>
<dbReference type="GO" id="GO:0046872">
    <property type="term" value="F:metal ion binding"/>
    <property type="evidence" value="ECO:0007669"/>
    <property type="project" value="UniProtKB-KW"/>
</dbReference>
<dbReference type="InterPro" id="IPR016522">
    <property type="entry name" value="RSM22_mit_bud"/>
</dbReference>
<keyword evidence="10" id="KW-1185">Reference proteome</keyword>
<keyword evidence="5" id="KW-0411">Iron-sulfur</keyword>
<keyword evidence="3" id="KW-0809">Transit peptide</keyword>
<feature type="region of interest" description="Disordered" evidence="8">
    <location>
        <begin position="489"/>
        <end position="523"/>
    </location>
</feature>
<gene>
    <name evidence="9" type="ORF">K431DRAFT_240292</name>
</gene>
<evidence type="ECO:0000256" key="5">
    <source>
        <dbReference type="ARBA" id="ARBA00023014"/>
    </source>
</evidence>
<dbReference type="InterPro" id="IPR015324">
    <property type="entry name" value="Ribosomal_Rsm22-like"/>
</dbReference>
<proteinExistence type="predicted"/>
<feature type="compositionally biased region" description="Basic and acidic residues" evidence="8">
    <location>
        <begin position="271"/>
        <end position="285"/>
    </location>
</feature>
<feature type="compositionally biased region" description="Basic and acidic residues" evidence="8">
    <location>
        <begin position="501"/>
        <end position="510"/>
    </location>
</feature>
<dbReference type="InterPro" id="IPR052571">
    <property type="entry name" value="Mt_RNA_Methyltransferase"/>
</dbReference>
<dbReference type="PANTHER" id="PTHR13184:SF5">
    <property type="entry name" value="METHYLTRANSFERASE-LIKE PROTEIN 17, MITOCHONDRIAL"/>
    <property type="match status" value="1"/>
</dbReference>
<evidence type="ECO:0000313" key="9">
    <source>
        <dbReference type="EMBL" id="KAF2724713.1"/>
    </source>
</evidence>
<evidence type="ECO:0000256" key="8">
    <source>
        <dbReference type="SAM" id="MobiDB-lite"/>
    </source>
</evidence>
<feature type="region of interest" description="Disordered" evidence="8">
    <location>
        <begin position="254"/>
        <end position="285"/>
    </location>
</feature>
<evidence type="ECO:0000256" key="6">
    <source>
        <dbReference type="ARBA" id="ARBA00023128"/>
    </source>
</evidence>
<evidence type="ECO:0000256" key="1">
    <source>
        <dbReference type="ARBA" id="ARBA00004173"/>
    </source>
</evidence>
<feature type="compositionally biased region" description="Basic residues" evidence="8">
    <location>
        <begin position="514"/>
        <end position="523"/>
    </location>
</feature>
<evidence type="ECO:0000256" key="4">
    <source>
        <dbReference type="ARBA" id="ARBA00023004"/>
    </source>
</evidence>
<name>A0A9P4QCH5_9PEZI</name>
<evidence type="ECO:0000256" key="3">
    <source>
        <dbReference type="ARBA" id="ARBA00022946"/>
    </source>
</evidence>
<keyword evidence="2" id="KW-0479">Metal-binding</keyword>
<dbReference type="Pfam" id="PF09243">
    <property type="entry name" value="Rsm22"/>
    <property type="match status" value="2"/>
</dbReference>
<comment type="subcellular location">
    <subcellularLocation>
        <location evidence="1">Mitochondrion</location>
    </subcellularLocation>
</comment>
<reference evidence="9" key="1">
    <citation type="journal article" date="2020" name="Stud. Mycol.">
        <title>101 Dothideomycetes genomes: a test case for predicting lifestyles and emergence of pathogens.</title>
        <authorList>
            <person name="Haridas S."/>
            <person name="Albert R."/>
            <person name="Binder M."/>
            <person name="Bloem J."/>
            <person name="Labutti K."/>
            <person name="Salamov A."/>
            <person name="Andreopoulos B."/>
            <person name="Baker S."/>
            <person name="Barry K."/>
            <person name="Bills G."/>
            <person name="Bluhm B."/>
            <person name="Cannon C."/>
            <person name="Castanera R."/>
            <person name="Culley D."/>
            <person name="Daum C."/>
            <person name="Ezra D."/>
            <person name="Gonzalez J."/>
            <person name="Henrissat B."/>
            <person name="Kuo A."/>
            <person name="Liang C."/>
            <person name="Lipzen A."/>
            <person name="Lutzoni F."/>
            <person name="Magnuson J."/>
            <person name="Mondo S."/>
            <person name="Nolan M."/>
            <person name="Ohm R."/>
            <person name="Pangilinan J."/>
            <person name="Park H.-J."/>
            <person name="Ramirez L."/>
            <person name="Alfaro M."/>
            <person name="Sun H."/>
            <person name="Tritt A."/>
            <person name="Yoshinaga Y."/>
            <person name="Zwiers L.-H."/>
            <person name="Turgeon B."/>
            <person name="Goodwin S."/>
            <person name="Spatafora J."/>
            <person name="Crous P."/>
            <person name="Grigoriev I."/>
        </authorList>
    </citation>
    <scope>NUCLEOTIDE SEQUENCE</scope>
    <source>
        <strain evidence="9">CBS 116435</strain>
    </source>
</reference>
<evidence type="ECO:0000313" key="10">
    <source>
        <dbReference type="Proteomes" id="UP000799441"/>
    </source>
</evidence>
<dbReference type="GO" id="GO:0005763">
    <property type="term" value="C:mitochondrial small ribosomal subunit"/>
    <property type="evidence" value="ECO:0007669"/>
    <property type="project" value="TreeGrafter"/>
</dbReference>
<comment type="caution">
    <text evidence="9">The sequence shown here is derived from an EMBL/GenBank/DDBJ whole genome shotgun (WGS) entry which is preliminary data.</text>
</comment>
<dbReference type="OrthoDB" id="421327at2759"/>
<dbReference type="GO" id="GO:0051536">
    <property type="term" value="F:iron-sulfur cluster binding"/>
    <property type="evidence" value="ECO:0007669"/>
    <property type="project" value="UniProtKB-KW"/>
</dbReference>
<protein>
    <recommendedName>
        <fullName evidence="11">Rsm22-domain-containing protein</fullName>
    </recommendedName>
</protein>
<keyword evidence="4" id="KW-0408">Iron</keyword>
<sequence length="523" mass="57494">MSTTHLGEAAHRIFGGVGLPYSAATPALARTMQPKPIALDAYQGRMSNIEGDSYLSVLYPAMYATTASILVETRKRLGTDWGENLVRKAQAGELRILDAGSGGAGVLAVREVLRAEWERMHEEQSSAESNTAVAEADGRVGGIGASPPLGHATVLTASDALRRRASQLLESTTFIPRLPDYVHTETAKDTGKFDIVIAPHTLWSLKEDYLRKVHVQNLWSLLSVDGGVLLMIEKGVPRGFELIAGAREMLLDTRIAPPGSKPTTNDVEWDDGAKEPLDDPVEPKDKGMIIAPCTNHETCPMYQRNGIRKGRKDICHFEQRYIRPPFLQKIIGARDKNHEDVKFSYLSIMRGRDLRRLADVDGQPDEQVLQDEDATLRAFAGYEDGAGNAAALGRAPHSLSLPRSIKPPLKRRGHVILDVCTPSGTLERWTVPKSFSRQAFRDARKSQWGDLWALGAKTRVSWAARSGTNMPKDEALDVEGHVKGEVPVVKGGQMRGRKVKGIRDKRDKKGNGTGRRKRQGGEI</sequence>
<comment type="function">
    <text evidence="7">Mitochondrial ribosome (mitoribosome) assembly factor. Binds at the interface of the head and body domains of the mitochondrial small ribosomal subunit (mt-SSU), occluding the mRNA channel and preventing compaction of the head domain towards the body. Probable inactive methyltransferase: retains the characteristic folding and ability to bind S-adenosyl-L-methionine, but it probably lost its methyltransferase activity.</text>
</comment>
<organism evidence="9 10">
    <name type="scientific">Polychaeton citri CBS 116435</name>
    <dbReference type="NCBI Taxonomy" id="1314669"/>
    <lineage>
        <taxon>Eukaryota</taxon>
        <taxon>Fungi</taxon>
        <taxon>Dikarya</taxon>
        <taxon>Ascomycota</taxon>
        <taxon>Pezizomycotina</taxon>
        <taxon>Dothideomycetes</taxon>
        <taxon>Dothideomycetidae</taxon>
        <taxon>Capnodiales</taxon>
        <taxon>Capnodiaceae</taxon>
        <taxon>Polychaeton</taxon>
    </lineage>
</organism>
<dbReference type="GO" id="GO:0003735">
    <property type="term" value="F:structural constituent of ribosome"/>
    <property type="evidence" value="ECO:0007669"/>
    <property type="project" value="TreeGrafter"/>
</dbReference>
<dbReference type="EMBL" id="MU003770">
    <property type="protein sequence ID" value="KAF2724713.1"/>
    <property type="molecule type" value="Genomic_DNA"/>
</dbReference>
<dbReference type="PANTHER" id="PTHR13184">
    <property type="entry name" value="37S RIBOSOMAL PROTEIN S22"/>
    <property type="match status" value="1"/>
</dbReference>
<dbReference type="Proteomes" id="UP000799441">
    <property type="component" value="Unassembled WGS sequence"/>
</dbReference>
<dbReference type="AlphaFoldDB" id="A0A9P4QCH5"/>
<accession>A0A9P4QCH5</accession>
<dbReference type="GO" id="GO:0008168">
    <property type="term" value="F:methyltransferase activity"/>
    <property type="evidence" value="ECO:0007669"/>
    <property type="project" value="InterPro"/>
</dbReference>
<evidence type="ECO:0008006" key="11">
    <source>
        <dbReference type="Google" id="ProtNLM"/>
    </source>
</evidence>
<dbReference type="GO" id="GO:0006412">
    <property type="term" value="P:translation"/>
    <property type="evidence" value="ECO:0007669"/>
    <property type="project" value="InterPro"/>
</dbReference>
<evidence type="ECO:0000256" key="2">
    <source>
        <dbReference type="ARBA" id="ARBA00022723"/>
    </source>
</evidence>